<proteinExistence type="predicted"/>
<evidence type="ECO:0000256" key="1">
    <source>
        <dbReference type="SAM" id="Phobius"/>
    </source>
</evidence>
<accession>A0AAN0K440</accession>
<feature type="transmembrane region" description="Helical" evidence="1">
    <location>
        <begin position="79"/>
        <end position="102"/>
    </location>
</feature>
<evidence type="ECO:0000313" key="3">
    <source>
        <dbReference type="Proteomes" id="UP000007879"/>
    </source>
</evidence>
<name>A0AAN0K440_AMPQE</name>
<keyword evidence="1" id="KW-1133">Transmembrane helix</keyword>
<sequence>MENKTMSTSFQSEAKDFNEEMKLTQNTAYQPVVKTDTSTEEAMYSDLHDYSDYQLPKANVKDTKPPQQPVQYTVGKKSFAAIIILLVIIIFLLVAILVLNLISKDTFMSTCTSNASSNSAGLTNSGNTAINCNLSLIQDKIDHLMELCAAKNDSLLQ</sequence>
<dbReference type="EnsemblMetazoa" id="XM_020008516.1">
    <property type="protein sequence ID" value="XP_019864075.1"/>
    <property type="gene ID" value="LOC109593441"/>
</dbReference>
<keyword evidence="1" id="KW-0812">Transmembrane</keyword>
<dbReference type="RefSeq" id="XP_019864075.1">
    <property type="nucleotide sequence ID" value="XM_020008516.1"/>
</dbReference>
<reference evidence="3" key="1">
    <citation type="journal article" date="2010" name="Nature">
        <title>The Amphimedon queenslandica genome and the evolution of animal complexity.</title>
        <authorList>
            <person name="Srivastava M."/>
            <person name="Simakov O."/>
            <person name="Chapman J."/>
            <person name="Fahey B."/>
            <person name="Gauthier M.E."/>
            <person name="Mitros T."/>
            <person name="Richards G.S."/>
            <person name="Conaco C."/>
            <person name="Dacre M."/>
            <person name="Hellsten U."/>
            <person name="Larroux C."/>
            <person name="Putnam N.H."/>
            <person name="Stanke M."/>
            <person name="Adamska M."/>
            <person name="Darling A."/>
            <person name="Degnan S.M."/>
            <person name="Oakley T.H."/>
            <person name="Plachetzki D.C."/>
            <person name="Zhai Y."/>
            <person name="Adamski M."/>
            <person name="Calcino A."/>
            <person name="Cummins S.F."/>
            <person name="Goodstein D.M."/>
            <person name="Harris C."/>
            <person name="Jackson D.J."/>
            <person name="Leys S.P."/>
            <person name="Shu S."/>
            <person name="Woodcroft B.J."/>
            <person name="Vervoort M."/>
            <person name="Kosik K.S."/>
            <person name="Manning G."/>
            <person name="Degnan B.M."/>
            <person name="Rokhsar D.S."/>
        </authorList>
    </citation>
    <scope>NUCLEOTIDE SEQUENCE [LARGE SCALE GENOMIC DNA]</scope>
</reference>
<dbReference type="Proteomes" id="UP000007879">
    <property type="component" value="Unassembled WGS sequence"/>
</dbReference>
<protein>
    <submittedName>
        <fullName evidence="2">Uncharacterized protein</fullName>
    </submittedName>
</protein>
<reference evidence="2" key="2">
    <citation type="submission" date="2024-06" db="UniProtKB">
        <authorList>
            <consortium name="EnsemblMetazoa"/>
        </authorList>
    </citation>
    <scope>IDENTIFICATION</scope>
</reference>
<dbReference type="AlphaFoldDB" id="A0AAN0K440"/>
<dbReference type="GeneID" id="109593441"/>
<evidence type="ECO:0000313" key="2">
    <source>
        <dbReference type="EnsemblMetazoa" id="XP_019864075.1"/>
    </source>
</evidence>
<dbReference type="KEGG" id="aqu:109593441"/>
<keyword evidence="3" id="KW-1185">Reference proteome</keyword>
<keyword evidence="1" id="KW-0472">Membrane</keyword>
<organism evidence="2 3">
    <name type="scientific">Amphimedon queenslandica</name>
    <name type="common">Sponge</name>
    <dbReference type="NCBI Taxonomy" id="400682"/>
    <lineage>
        <taxon>Eukaryota</taxon>
        <taxon>Metazoa</taxon>
        <taxon>Porifera</taxon>
        <taxon>Demospongiae</taxon>
        <taxon>Heteroscleromorpha</taxon>
        <taxon>Haplosclerida</taxon>
        <taxon>Niphatidae</taxon>
        <taxon>Amphimedon</taxon>
    </lineage>
</organism>